<proteinExistence type="predicted"/>
<feature type="transmembrane region" description="Helical" evidence="1">
    <location>
        <begin position="6"/>
        <end position="27"/>
    </location>
</feature>
<reference evidence="2" key="2">
    <citation type="journal article" date="2015" name="Fish Shellfish Immunol.">
        <title>Early steps in the European eel (Anguilla anguilla)-Vibrio vulnificus interaction in the gills: Role of the RtxA13 toxin.</title>
        <authorList>
            <person name="Callol A."/>
            <person name="Pajuelo D."/>
            <person name="Ebbesson L."/>
            <person name="Teles M."/>
            <person name="MacKenzie S."/>
            <person name="Amaro C."/>
        </authorList>
    </citation>
    <scope>NUCLEOTIDE SEQUENCE</scope>
</reference>
<evidence type="ECO:0000256" key="1">
    <source>
        <dbReference type="SAM" id="Phobius"/>
    </source>
</evidence>
<organism evidence="2">
    <name type="scientific">Anguilla anguilla</name>
    <name type="common">European freshwater eel</name>
    <name type="synonym">Muraena anguilla</name>
    <dbReference type="NCBI Taxonomy" id="7936"/>
    <lineage>
        <taxon>Eukaryota</taxon>
        <taxon>Metazoa</taxon>
        <taxon>Chordata</taxon>
        <taxon>Craniata</taxon>
        <taxon>Vertebrata</taxon>
        <taxon>Euteleostomi</taxon>
        <taxon>Actinopterygii</taxon>
        <taxon>Neopterygii</taxon>
        <taxon>Teleostei</taxon>
        <taxon>Anguilliformes</taxon>
        <taxon>Anguillidae</taxon>
        <taxon>Anguilla</taxon>
    </lineage>
</organism>
<keyword evidence="1" id="KW-0472">Membrane</keyword>
<name>A0A0E9PQ44_ANGAN</name>
<dbReference type="EMBL" id="GBXM01102367">
    <property type="protein sequence ID" value="JAH06210.1"/>
    <property type="molecule type" value="Transcribed_RNA"/>
</dbReference>
<evidence type="ECO:0000313" key="2">
    <source>
        <dbReference type="EMBL" id="JAH06210.1"/>
    </source>
</evidence>
<reference evidence="2" key="1">
    <citation type="submission" date="2014-11" db="EMBL/GenBank/DDBJ databases">
        <authorList>
            <person name="Amaro Gonzalez C."/>
        </authorList>
    </citation>
    <scope>NUCLEOTIDE SEQUENCE</scope>
</reference>
<keyword evidence="1" id="KW-0812">Transmembrane</keyword>
<accession>A0A0E9PQ44</accession>
<keyword evidence="1" id="KW-1133">Transmembrane helix</keyword>
<dbReference type="AlphaFoldDB" id="A0A0E9PQ44"/>
<sequence>MSSVTASFVHALFSQLFVNVFKTLIFLI</sequence>
<protein>
    <submittedName>
        <fullName evidence="2">Uncharacterized protein</fullName>
    </submittedName>
</protein>